<dbReference type="CDD" id="cd16386">
    <property type="entry name" value="TcpC_N"/>
    <property type="match status" value="1"/>
</dbReference>
<evidence type="ECO:0008006" key="4">
    <source>
        <dbReference type="Google" id="ProtNLM"/>
    </source>
</evidence>
<comment type="caution">
    <text evidence="2">The sequence shown here is derived from an EMBL/GenBank/DDBJ whole genome shotgun (WGS) entry which is preliminary data.</text>
</comment>
<protein>
    <recommendedName>
        <fullName evidence="4">Transposon protein</fullName>
    </recommendedName>
</protein>
<keyword evidence="1" id="KW-0812">Transmembrane</keyword>
<evidence type="ECO:0000313" key="2">
    <source>
        <dbReference type="EMBL" id="PCS06831.1"/>
    </source>
</evidence>
<gene>
    <name evidence="2" type="ORF">RU86_GL002274</name>
</gene>
<evidence type="ECO:0000313" key="3">
    <source>
        <dbReference type="Proteomes" id="UP000218282"/>
    </source>
</evidence>
<accession>A0A2A5S014</accession>
<dbReference type="InterPro" id="IPR024735">
    <property type="entry name" value="TcpC"/>
</dbReference>
<dbReference type="Pfam" id="PF12642">
    <property type="entry name" value="TpcC"/>
    <property type="match status" value="1"/>
</dbReference>
<organism evidence="2 3">
    <name type="scientific">Pseudolactococcus piscium</name>
    <dbReference type="NCBI Taxonomy" id="1364"/>
    <lineage>
        <taxon>Bacteria</taxon>
        <taxon>Bacillati</taxon>
        <taxon>Bacillota</taxon>
        <taxon>Bacilli</taxon>
        <taxon>Lactobacillales</taxon>
        <taxon>Streptococcaceae</taxon>
        <taxon>Pseudolactococcus</taxon>
    </lineage>
</organism>
<feature type="transmembrane region" description="Helical" evidence="1">
    <location>
        <begin position="125"/>
        <end position="148"/>
    </location>
</feature>
<keyword evidence="1" id="KW-0472">Membrane</keyword>
<dbReference type="Gene3D" id="3.10.450.540">
    <property type="match status" value="2"/>
</dbReference>
<reference evidence="2 3" key="1">
    <citation type="submission" date="2014-12" db="EMBL/GenBank/DDBJ databases">
        <title>Draft genome sequences of 10 type strains of Lactococcus.</title>
        <authorList>
            <person name="Sun Z."/>
            <person name="Zhong Z."/>
            <person name="Liu W."/>
            <person name="Zhang W."/>
            <person name="Zhang H."/>
        </authorList>
    </citation>
    <scope>NUCLEOTIDE SEQUENCE [LARGE SCALE GENOMIC DNA]</scope>
    <source>
        <strain evidence="2 3">DSM 6634</strain>
    </source>
</reference>
<sequence>MKGVKNLSEQEEVYYELSDIATETKIRVSDLIIVAKELAFGDVKPDDLFTLSEAKRLIARFDEKKKEPEIVPEKEKKGLLKAIKTKKDKLLPQKADNSKKQTVEFASKPKKKFTLKGSGTFKSKVIVYGTIATLLALSAGALTLSIMVKSKALSRPNVSSVVDKRLLSETDNKVNVYMTSFIKTYFNYGMQNAGDYSKNLTQYFGNNVSMTYLPENKSDMKLVSSTLLKIENNVAVYVVTYQVKEKPDDKDSKWLDKSVEFNVPFASKNDTFYVSDTPFVTTLSELQGKDTKKQALTKQTEDYTEKESKKFDTFLEAFFTAYTTDDKTLATMSADIVGIKGYKLDKLIYTYYAKGSSGTTNAVVTVSFKDGLGSIHKENFELVVKKNGDTWFVKTLTHGVSQNYFKVEKEK</sequence>
<name>A0A2A5S014_9LACT</name>
<proteinExistence type="predicted"/>
<keyword evidence="1" id="KW-1133">Transmembrane helix</keyword>
<evidence type="ECO:0000256" key="1">
    <source>
        <dbReference type="SAM" id="Phobius"/>
    </source>
</evidence>
<dbReference type="AlphaFoldDB" id="A0A2A5S014"/>
<dbReference type="Proteomes" id="UP000218282">
    <property type="component" value="Unassembled WGS sequence"/>
</dbReference>
<dbReference type="CDD" id="cd16428">
    <property type="entry name" value="TcpC_C"/>
    <property type="match status" value="1"/>
</dbReference>
<dbReference type="InterPro" id="IPR035628">
    <property type="entry name" value="TcpC_C"/>
</dbReference>
<dbReference type="EMBL" id="JXJW01000009">
    <property type="protein sequence ID" value="PCS06831.1"/>
    <property type="molecule type" value="Genomic_DNA"/>
</dbReference>
<keyword evidence="3" id="KW-1185">Reference proteome</keyword>